<gene>
    <name evidence="12" type="ORF">FTUN_5901</name>
</gene>
<feature type="domain" description="Ketopantoate reductase N-terminal" evidence="10">
    <location>
        <begin position="4"/>
        <end position="140"/>
    </location>
</feature>
<dbReference type="AlphaFoldDB" id="A0A6M5YYL5"/>
<dbReference type="Proteomes" id="UP000503447">
    <property type="component" value="Chromosome"/>
</dbReference>
<dbReference type="InterPro" id="IPR050838">
    <property type="entry name" value="Ketopantoate_reductase"/>
</dbReference>
<keyword evidence="6" id="KW-0560">Oxidoreductase</keyword>
<feature type="compositionally biased region" description="Low complexity" evidence="9">
    <location>
        <begin position="151"/>
        <end position="161"/>
    </location>
</feature>
<keyword evidence="5" id="KW-0521">NADP</keyword>
<dbReference type="InterPro" id="IPR013332">
    <property type="entry name" value="KPR_N"/>
</dbReference>
<dbReference type="InterPro" id="IPR036291">
    <property type="entry name" value="NAD(P)-bd_dom_sf"/>
</dbReference>
<comment type="catalytic activity">
    <reaction evidence="8">
        <text>(R)-pantoate + NADP(+) = 2-dehydropantoate + NADPH + H(+)</text>
        <dbReference type="Rhea" id="RHEA:16233"/>
        <dbReference type="ChEBI" id="CHEBI:11561"/>
        <dbReference type="ChEBI" id="CHEBI:15378"/>
        <dbReference type="ChEBI" id="CHEBI:15980"/>
        <dbReference type="ChEBI" id="CHEBI:57783"/>
        <dbReference type="ChEBI" id="CHEBI:58349"/>
        <dbReference type="EC" id="1.1.1.169"/>
    </reaction>
</comment>
<feature type="region of interest" description="Disordered" evidence="9">
    <location>
        <begin position="130"/>
        <end position="174"/>
    </location>
</feature>
<evidence type="ECO:0000256" key="5">
    <source>
        <dbReference type="ARBA" id="ARBA00022857"/>
    </source>
</evidence>
<evidence type="ECO:0000259" key="10">
    <source>
        <dbReference type="Pfam" id="PF02558"/>
    </source>
</evidence>
<name>A0A6M5YYL5_9BACT</name>
<evidence type="ECO:0000256" key="6">
    <source>
        <dbReference type="ARBA" id="ARBA00023002"/>
    </source>
</evidence>
<comment type="pathway">
    <text evidence="1">Cofactor biosynthesis; (R)-pantothenate biosynthesis; (R)-pantoate from 3-methyl-2-oxobutanoate: step 2/2.</text>
</comment>
<evidence type="ECO:0000256" key="3">
    <source>
        <dbReference type="ARBA" id="ARBA00013014"/>
    </source>
</evidence>
<evidence type="ECO:0000313" key="12">
    <source>
        <dbReference type="EMBL" id="QJW98313.1"/>
    </source>
</evidence>
<evidence type="ECO:0000256" key="9">
    <source>
        <dbReference type="SAM" id="MobiDB-lite"/>
    </source>
</evidence>
<dbReference type="InterPro" id="IPR013328">
    <property type="entry name" value="6PGD_dom2"/>
</dbReference>
<protein>
    <recommendedName>
        <fullName evidence="4">2-dehydropantoate 2-reductase</fullName>
        <ecNumber evidence="3">1.1.1.169</ecNumber>
    </recommendedName>
    <alternativeName>
        <fullName evidence="7">Ketopantoate reductase</fullName>
    </alternativeName>
</protein>
<dbReference type="EC" id="1.1.1.169" evidence="3"/>
<dbReference type="Gene3D" id="3.40.50.720">
    <property type="entry name" value="NAD(P)-binding Rossmann-like Domain"/>
    <property type="match status" value="1"/>
</dbReference>
<evidence type="ECO:0000256" key="7">
    <source>
        <dbReference type="ARBA" id="ARBA00032024"/>
    </source>
</evidence>
<dbReference type="Pfam" id="PF02558">
    <property type="entry name" value="ApbA"/>
    <property type="match status" value="1"/>
</dbReference>
<dbReference type="EMBL" id="CP053452">
    <property type="protein sequence ID" value="QJW98313.1"/>
    <property type="molecule type" value="Genomic_DNA"/>
</dbReference>
<feature type="domain" description="Ketopantoate reductase C-terminal" evidence="11">
    <location>
        <begin position="205"/>
        <end position="342"/>
    </location>
</feature>
<dbReference type="SUPFAM" id="SSF51735">
    <property type="entry name" value="NAD(P)-binding Rossmann-fold domains"/>
    <property type="match status" value="1"/>
</dbReference>
<evidence type="ECO:0000256" key="8">
    <source>
        <dbReference type="ARBA" id="ARBA00048793"/>
    </source>
</evidence>
<keyword evidence="13" id="KW-1185">Reference proteome</keyword>
<dbReference type="InterPro" id="IPR008927">
    <property type="entry name" value="6-PGluconate_DH-like_C_sf"/>
</dbReference>
<dbReference type="GO" id="GO:0008677">
    <property type="term" value="F:2-dehydropantoate 2-reductase activity"/>
    <property type="evidence" value="ECO:0007669"/>
    <property type="project" value="UniProtKB-EC"/>
</dbReference>
<evidence type="ECO:0000256" key="1">
    <source>
        <dbReference type="ARBA" id="ARBA00004994"/>
    </source>
</evidence>
<dbReference type="InterPro" id="IPR013752">
    <property type="entry name" value="KPA_reductase"/>
</dbReference>
<dbReference type="GO" id="GO:0050661">
    <property type="term" value="F:NADP binding"/>
    <property type="evidence" value="ECO:0007669"/>
    <property type="project" value="TreeGrafter"/>
</dbReference>
<reference evidence="13" key="1">
    <citation type="submission" date="2020-05" db="EMBL/GenBank/DDBJ databases">
        <title>Frigoriglobus tundricola gen. nov., sp. nov., a psychrotolerant cellulolytic planctomycete of the family Gemmataceae with two divergent copies of 16S rRNA gene.</title>
        <authorList>
            <person name="Kulichevskaya I.S."/>
            <person name="Ivanova A.A."/>
            <person name="Naumoff D.G."/>
            <person name="Beletsky A.V."/>
            <person name="Rijpstra W.I.C."/>
            <person name="Sinninghe Damste J.S."/>
            <person name="Mardanov A.V."/>
            <person name="Ravin N.V."/>
            <person name="Dedysh S.N."/>
        </authorList>
    </citation>
    <scope>NUCLEOTIDE SEQUENCE [LARGE SCALE GENOMIC DNA]</scope>
    <source>
        <strain evidence="13">PL17</strain>
    </source>
</reference>
<dbReference type="Pfam" id="PF08546">
    <property type="entry name" value="ApbA_C"/>
    <property type="match status" value="1"/>
</dbReference>
<evidence type="ECO:0000313" key="13">
    <source>
        <dbReference type="Proteomes" id="UP000503447"/>
    </source>
</evidence>
<comment type="similarity">
    <text evidence="2">Belongs to the ketopantoate reductase family.</text>
</comment>
<dbReference type="KEGG" id="ftj:FTUN_5901"/>
<evidence type="ECO:0000256" key="4">
    <source>
        <dbReference type="ARBA" id="ARBA00019465"/>
    </source>
</evidence>
<proteinExistence type="inferred from homology"/>
<dbReference type="Gene3D" id="1.10.1040.10">
    <property type="entry name" value="N-(1-d-carboxylethyl)-l-norvaline Dehydrogenase, domain 2"/>
    <property type="match status" value="1"/>
</dbReference>
<evidence type="ECO:0000259" key="11">
    <source>
        <dbReference type="Pfam" id="PF08546"/>
    </source>
</evidence>
<dbReference type="GO" id="GO:0005737">
    <property type="term" value="C:cytoplasm"/>
    <property type="evidence" value="ECO:0007669"/>
    <property type="project" value="TreeGrafter"/>
</dbReference>
<sequence length="371" mass="39608">MEAVHIVGTGGIGCAVGYALRAAGVHVVFVDTNANKVESGRRNGVHVNDRPPLTAEFVHFGSWQPAPGVPVLLCTKCYDNAAVLARLAPGGQLIPIQNGFDSQLEAFEHASEGIASFVSECAKDAPHTRITRPGELHIGPRSAPRPASGGRTPPEATATETTYDDRRDAEQRDAASVAVASAGLRPPLAGVLRSSDLFRVVEVANIAPIKHAKLMYNAAISPLAAAAGIDNGKLLSVPDARTLFFGLLQENYRTLSAAKIELGKVGPFHPRTVAWILRRKWLAGLMAKGFEPSLRGTYCSMAGEIQKGRTEIDNYNGYLIRLAEEAGVPCPLNRAVFDLVTRMTAAREAPRPGVFREIAQLAARQVVPVTA</sequence>
<organism evidence="12 13">
    <name type="scientific">Frigoriglobus tundricola</name>
    <dbReference type="NCBI Taxonomy" id="2774151"/>
    <lineage>
        <taxon>Bacteria</taxon>
        <taxon>Pseudomonadati</taxon>
        <taxon>Planctomycetota</taxon>
        <taxon>Planctomycetia</taxon>
        <taxon>Gemmatales</taxon>
        <taxon>Gemmataceae</taxon>
        <taxon>Frigoriglobus</taxon>
    </lineage>
</organism>
<dbReference type="PANTHER" id="PTHR43765">
    <property type="entry name" value="2-DEHYDROPANTOATE 2-REDUCTASE-RELATED"/>
    <property type="match status" value="1"/>
</dbReference>
<feature type="compositionally biased region" description="Basic and acidic residues" evidence="9">
    <location>
        <begin position="163"/>
        <end position="173"/>
    </location>
</feature>
<dbReference type="SUPFAM" id="SSF48179">
    <property type="entry name" value="6-phosphogluconate dehydrogenase C-terminal domain-like"/>
    <property type="match status" value="1"/>
</dbReference>
<evidence type="ECO:0000256" key="2">
    <source>
        <dbReference type="ARBA" id="ARBA00007870"/>
    </source>
</evidence>
<accession>A0A6M5YYL5</accession>
<dbReference type="PANTHER" id="PTHR43765:SF2">
    <property type="entry name" value="2-DEHYDROPANTOATE 2-REDUCTASE"/>
    <property type="match status" value="1"/>
</dbReference>